<dbReference type="PANTHER" id="PTHR42663:SF6">
    <property type="entry name" value="HYDROLASE C777.06C-RELATED"/>
    <property type="match status" value="1"/>
</dbReference>
<dbReference type="SMART" id="SM00849">
    <property type="entry name" value="Lactamase_B"/>
    <property type="match status" value="1"/>
</dbReference>
<organism evidence="2 3">
    <name type="scientific">Salinimicrobium sediminis</name>
    <dbReference type="NCBI Taxonomy" id="1343891"/>
    <lineage>
        <taxon>Bacteria</taxon>
        <taxon>Pseudomonadati</taxon>
        <taxon>Bacteroidota</taxon>
        <taxon>Flavobacteriia</taxon>
        <taxon>Flavobacteriales</taxon>
        <taxon>Flavobacteriaceae</taxon>
        <taxon>Salinimicrobium</taxon>
    </lineage>
</organism>
<dbReference type="Pfam" id="PF12706">
    <property type="entry name" value="Lactamase_B_2"/>
    <property type="match status" value="1"/>
</dbReference>
<accession>A0A285X4F8</accession>
<evidence type="ECO:0000313" key="3">
    <source>
        <dbReference type="Proteomes" id="UP000219193"/>
    </source>
</evidence>
<protein>
    <submittedName>
        <fullName evidence="2">Phosphoribosyl 1,2-cyclic phosphate phosphodiesterase</fullName>
    </submittedName>
</protein>
<dbReference type="EMBL" id="OCMF01000002">
    <property type="protein sequence ID" value="SOC80205.1"/>
    <property type="molecule type" value="Genomic_DNA"/>
</dbReference>
<dbReference type="CDD" id="cd16279">
    <property type="entry name" value="metallo-hydrolase-like_MBL-fold"/>
    <property type="match status" value="1"/>
</dbReference>
<dbReference type="Gene3D" id="3.60.15.10">
    <property type="entry name" value="Ribonuclease Z/Hydroxyacylglutathione hydrolase-like"/>
    <property type="match status" value="1"/>
</dbReference>
<evidence type="ECO:0000259" key="1">
    <source>
        <dbReference type="SMART" id="SM00849"/>
    </source>
</evidence>
<name>A0A285X4F8_9FLAO</name>
<feature type="domain" description="Metallo-beta-lactamase" evidence="1">
    <location>
        <begin position="40"/>
        <end position="232"/>
    </location>
</feature>
<keyword evidence="3" id="KW-1185">Reference proteome</keyword>
<dbReference type="InterPro" id="IPR001279">
    <property type="entry name" value="Metallo-B-lactamas"/>
</dbReference>
<dbReference type="SUPFAM" id="SSF56281">
    <property type="entry name" value="Metallo-hydrolase/oxidoreductase"/>
    <property type="match status" value="1"/>
</dbReference>
<dbReference type="PANTHER" id="PTHR42663">
    <property type="entry name" value="HYDROLASE C777.06C-RELATED-RELATED"/>
    <property type="match status" value="1"/>
</dbReference>
<proteinExistence type="predicted"/>
<dbReference type="Proteomes" id="UP000219193">
    <property type="component" value="Unassembled WGS sequence"/>
</dbReference>
<dbReference type="InterPro" id="IPR036866">
    <property type="entry name" value="RibonucZ/Hydroxyglut_hydro"/>
</dbReference>
<sequence>MVKLRALKVTFLGTGTSQGIPVIGSNHPVCRSSDPRDKRLRVSVLIEVDELNIVIDCGPDFRQQMLSNQVQKLDAILFTHEHSDHTVGLDDIRPYFFKQGDIPVYAHQRVMASLQKRFDYIFDSENKYPGAPSVQEHVITNTAFTVKGVNIIPVEVMHNRVQVFGFRIRDFAYITDAKIVEEEEAEKLKGVDVLVVNALRKEPHHSHFNLEEALDFIQKIKPEKAFLTHISHLLGFHEEVQAQLPPNVYLAYDNLQIEI</sequence>
<gene>
    <name evidence="2" type="ORF">SAMN06296241_1751</name>
</gene>
<dbReference type="AlphaFoldDB" id="A0A285X4F8"/>
<evidence type="ECO:0000313" key="2">
    <source>
        <dbReference type="EMBL" id="SOC80205.1"/>
    </source>
</evidence>
<reference evidence="3" key="1">
    <citation type="submission" date="2017-09" db="EMBL/GenBank/DDBJ databases">
        <authorList>
            <person name="Varghese N."/>
            <person name="Submissions S."/>
        </authorList>
    </citation>
    <scope>NUCLEOTIDE SEQUENCE [LARGE SCALE GENOMIC DNA]</scope>
    <source>
        <strain evidence="3">CGMCC 1.12641</strain>
    </source>
</reference>